<evidence type="ECO:0000256" key="2">
    <source>
        <dbReference type="SAM" id="MobiDB-lite"/>
    </source>
</evidence>
<feature type="transmembrane region" description="Helical" evidence="3">
    <location>
        <begin position="187"/>
        <end position="203"/>
    </location>
</feature>
<dbReference type="PROSITE" id="PS50943">
    <property type="entry name" value="HTH_CROC1"/>
    <property type="match status" value="1"/>
</dbReference>
<dbReference type="PANTHER" id="PTHR46558:SF13">
    <property type="entry name" value="HTH-TYPE TRANSCRIPTIONAL REGULATOR IMMR"/>
    <property type="match status" value="1"/>
</dbReference>
<dbReference type="KEGG" id="cgo:Corgl_1357"/>
<keyword evidence="3" id="KW-1133">Transmembrane helix</keyword>
<dbReference type="Proteomes" id="UP000006851">
    <property type="component" value="Chromosome"/>
</dbReference>
<dbReference type="OrthoDB" id="9801008at2"/>
<dbReference type="SMART" id="SM00530">
    <property type="entry name" value="HTH_XRE"/>
    <property type="match status" value="1"/>
</dbReference>
<evidence type="ECO:0000256" key="3">
    <source>
        <dbReference type="SAM" id="Phobius"/>
    </source>
</evidence>
<keyword evidence="3" id="KW-0812">Transmembrane</keyword>
<sequence>MNVQTAQRLAELRRTKGYSQEELAQRLGLSRQAISKWERAESSPDTDNLIALARLYSVSLDELVGAPFGGTAEDLVEEAAAATRETTRERARDEEQLRVERERAERALSAVTEASAAAAQAAQAAAAAASRADTPERIPLPESRFRTNRADGRPSRRRGTLSSFPYGIFTVILFFAIGIIWSFDWAWLVFLTIPIFRWIAGVIEDDLDRSRADEEVPR</sequence>
<keyword evidence="6" id="KW-1185">Reference proteome</keyword>
<evidence type="ECO:0000256" key="1">
    <source>
        <dbReference type="ARBA" id="ARBA00023125"/>
    </source>
</evidence>
<dbReference type="Gene3D" id="1.10.260.40">
    <property type="entry name" value="lambda repressor-like DNA-binding domains"/>
    <property type="match status" value="1"/>
</dbReference>
<feature type="region of interest" description="Disordered" evidence="2">
    <location>
        <begin position="126"/>
        <end position="158"/>
    </location>
</feature>
<feature type="region of interest" description="Disordered" evidence="2">
    <location>
        <begin position="79"/>
        <end position="98"/>
    </location>
</feature>
<gene>
    <name evidence="5" type="ordered locus">Corgl_1357</name>
</gene>
<dbReference type="GO" id="GO:0003677">
    <property type="term" value="F:DNA binding"/>
    <property type="evidence" value="ECO:0007669"/>
    <property type="project" value="UniProtKB-KW"/>
</dbReference>
<dbReference type="InterPro" id="IPR001387">
    <property type="entry name" value="Cro/C1-type_HTH"/>
</dbReference>
<protein>
    <submittedName>
        <fullName evidence="5">Helix-turn-helix domain protein</fullName>
    </submittedName>
</protein>
<feature type="compositionally biased region" description="Basic and acidic residues" evidence="2">
    <location>
        <begin position="143"/>
        <end position="154"/>
    </location>
</feature>
<dbReference type="InterPro" id="IPR010982">
    <property type="entry name" value="Lambda_DNA-bd_dom_sf"/>
</dbReference>
<dbReference type="EMBL" id="CP002628">
    <property type="protein sequence ID" value="AEB07458.1"/>
    <property type="molecule type" value="Genomic_DNA"/>
</dbReference>
<dbReference type="Pfam" id="PF01381">
    <property type="entry name" value="HTH_3"/>
    <property type="match status" value="1"/>
</dbReference>
<feature type="domain" description="HTH cro/C1-type" evidence="4">
    <location>
        <begin position="9"/>
        <end position="63"/>
    </location>
</feature>
<keyword evidence="3" id="KW-0472">Membrane</keyword>
<dbReference type="eggNOG" id="COG1476">
    <property type="taxonomic scope" value="Bacteria"/>
</dbReference>
<dbReference type="SUPFAM" id="SSF47413">
    <property type="entry name" value="lambda repressor-like DNA-binding domains"/>
    <property type="match status" value="1"/>
</dbReference>
<reference evidence="6" key="1">
    <citation type="journal article" date="2013" name="Stand. Genomic Sci.">
        <title>Complete genome sequence of Coriobacterium glomerans type strain (PW2(T)) from the midgut of Pyrrhocoris apterus L. (red soldier bug).</title>
        <authorList>
            <person name="Stackebrandt E."/>
            <person name="Zeytun A."/>
            <person name="Lapidus A."/>
            <person name="Nolan M."/>
            <person name="Lucas S."/>
            <person name="Hammon N."/>
            <person name="Deshpande S."/>
            <person name="Cheng J.F."/>
            <person name="Tapia R."/>
            <person name="Goodwin L.A."/>
            <person name="Pitluck S."/>
            <person name="Liolios K."/>
            <person name="Pagani I."/>
            <person name="Ivanova N."/>
            <person name="Mavromatis K."/>
            <person name="Mikhailova N."/>
            <person name="Huntemann M."/>
            <person name="Pati A."/>
            <person name="Chen A."/>
            <person name="Palaniappan K."/>
            <person name="Chang Y.J."/>
            <person name="Land M."/>
            <person name="Hauser L."/>
            <person name="Rohde M."/>
            <person name="Pukall R."/>
            <person name="Goker M."/>
            <person name="Detter J.C."/>
            <person name="Woyke T."/>
            <person name="Bristow J."/>
            <person name="Eisen J.A."/>
            <person name="Markowitz V."/>
            <person name="Hugenholtz P."/>
            <person name="Kyrpides N.C."/>
            <person name="Klenk H.P."/>
        </authorList>
    </citation>
    <scope>NUCLEOTIDE SEQUENCE</scope>
    <source>
        <strain evidence="6">ATCC 49209 / DSM 20642 / JCM 10262 / PW2</strain>
    </source>
</reference>
<feature type="transmembrane region" description="Helical" evidence="3">
    <location>
        <begin position="163"/>
        <end position="181"/>
    </location>
</feature>
<dbReference type="RefSeq" id="WP_013709200.1">
    <property type="nucleotide sequence ID" value="NC_015389.1"/>
</dbReference>
<accession>F2N8S5</accession>
<dbReference type="STRING" id="700015.Corgl_1357"/>
<dbReference type="CDD" id="cd00093">
    <property type="entry name" value="HTH_XRE"/>
    <property type="match status" value="1"/>
</dbReference>
<keyword evidence="1" id="KW-0238">DNA-binding</keyword>
<evidence type="ECO:0000313" key="6">
    <source>
        <dbReference type="Proteomes" id="UP000006851"/>
    </source>
</evidence>
<feature type="compositionally biased region" description="Basic and acidic residues" evidence="2">
    <location>
        <begin position="85"/>
        <end position="98"/>
    </location>
</feature>
<dbReference type="HOGENOM" id="CLU_1123173_0_0_11"/>
<name>F2N8S5_CORGP</name>
<dbReference type="AlphaFoldDB" id="F2N8S5"/>
<organism evidence="5 6">
    <name type="scientific">Coriobacterium glomerans (strain ATCC 49209 / DSM 20642 / JCM 10262 / PW2)</name>
    <dbReference type="NCBI Taxonomy" id="700015"/>
    <lineage>
        <taxon>Bacteria</taxon>
        <taxon>Bacillati</taxon>
        <taxon>Actinomycetota</taxon>
        <taxon>Coriobacteriia</taxon>
        <taxon>Coriobacteriales</taxon>
        <taxon>Coriobacteriaceae</taxon>
        <taxon>Coriobacterium</taxon>
    </lineage>
</organism>
<evidence type="ECO:0000313" key="5">
    <source>
        <dbReference type="EMBL" id="AEB07458.1"/>
    </source>
</evidence>
<dbReference type="PANTHER" id="PTHR46558">
    <property type="entry name" value="TRACRIPTIONAL REGULATORY PROTEIN-RELATED-RELATED"/>
    <property type="match status" value="1"/>
</dbReference>
<proteinExistence type="predicted"/>
<evidence type="ECO:0000259" key="4">
    <source>
        <dbReference type="PROSITE" id="PS50943"/>
    </source>
</evidence>